<proteinExistence type="predicted"/>
<reference evidence="1 2" key="1">
    <citation type="journal article" date="2021" name="BMC Biol.">
        <title>Horizontally acquired antibacterial genes associated with adaptive radiation of ladybird beetles.</title>
        <authorList>
            <person name="Li H.S."/>
            <person name="Tang X.F."/>
            <person name="Huang Y.H."/>
            <person name="Xu Z.Y."/>
            <person name="Chen M.L."/>
            <person name="Du X.Y."/>
            <person name="Qiu B.Y."/>
            <person name="Chen P.T."/>
            <person name="Zhang W."/>
            <person name="Slipinski A."/>
            <person name="Escalona H.E."/>
            <person name="Waterhouse R.M."/>
            <person name="Zwick A."/>
            <person name="Pang H."/>
        </authorList>
    </citation>
    <scope>NUCLEOTIDE SEQUENCE [LARGE SCALE GENOMIC DNA]</scope>
    <source>
        <strain evidence="1">SYSU2018</strain>
    </source>
</reference>
<dbReference type="AlphaFoldDB" id="A0ABD2MH95"/>
<evidence type="ECO:0000313" key="1">
    <source>
        <dbReference type="EMBL" id="KAL3265587.1"/>
    </source>
</evidence>
<sequence length="119" mass="13146">MSELSSVVKQQNDFSESINFSGNKIDDFDKRMKSVEVLDKKLSSLDSQVSALNSVNKKIKSDINTLQQSMEMSKLEGIEVPESRNESVIQVVKDISAKINFESSDVLIGSVGAFPSQKD</sequence>
<keyword evidence="2" id="KW-1185">Reference proteome</keyword>
<accession>A0ABD2MH95</accession>
<organism evidence="1 2">
    <name type="scientific">Cryptolaemus montrouzieri</name>
    <dbReference type="NCBI Taxonomy" id="559131"/>
    <lineage>
        <taxon>Eukaryota</taxon>
        <taxon>Metazoa</taxon>
        <taxon>Ecdysozoa</taxon>
        <taxon>Arthropoda</taxon>
        <taxon>Hexapoda</taxon>
        <taxon>Insecta</taxon>
        <taxon>Pterygota</taxon>
        <taxon>Neoptera</taxon>
        <taxon>Endopterygota</taxon>
        <taxon>Coleoptera</taxon>
        <taxon>Polyphaga</taxon>
        <taxon>Cucujiformia</taxon>
        <taxon>Coccinelloidea</taxon>
        <taxon>Coccinellidae</taxon>
        <taxon>Scymninae</taxon>
        <taxon>Scymnini</taxon>
        <taxon>Cryptolaemus</taxon>
    </lineage>
</organism>
<protein>
    <submittedName>
        <fullName evidence="1">Uncharacterized protein</fullName>
    </submittedName>
</protein>
<evidence type="ECO:0000313" key="2">
    <source>
        <dbReference type="Proteomes" id="UP001516400"/>
    </source>
</evidence>
<name>A0ABD2MH95_9CUCU</name>
<dbReference type="Proteomes" id="UP001516400">
    <property type="component" value="Unassembled WGS sequence"/>
</dbReference>
<comment type="caution">
    <text evidence="1">The sequence shown here is derived from an EMBL/GenBank/DDBJ whole genome shotgun (WGS) entry which is preliminary data.</text>
</comment>
<dbReference type="EMBL" id="JABFTP020000001">
    <property type="protein sequence ID" value="KAL3265587.1"/>
    <property type="molecule type" value="Genomic_DNA"/>
</dbReference>
<gene>
    <name evidence="1" type="ORF">HHI36_009792</name>
</gene>